<dbReference type="PRINTS" id="PR00119">
    <property type="entry name" value="CATATPASE"/>
</dbReference>
<dbReference type="Pfam" id="PF00702">
    <property type="entry name" value="Hydrolase"/>
    <property type="match status" value="1"/>
</dbReference>
<reference evidence="13 14" key="1">
    <citation type="journal article" date="2013" name="Genome Biol.">
        <title>Genome of Acanthamoeba castellanii highlights extensive lateral gene transfer and early evolution of tyrosine kinase signaling.</title>
        <authorList>
            <person name="Clarke M."/>
            <person name="Lohan A.J."/>
            <person name="Liu B."/>
            <person name="Lagkouvardos I."/>
            <person name="Roy S."/>
            <person name="Zafar N."/>
            <person name="Bertelli C."/>
            <person name="Schilde C."/>
            <person name="Kianianmomeni A."/>
            <person name="Burglin T.R."/>
            <person name="Frech C."/>
            <person name="Turcotte B."/>
            <person name="Kopec K.O."/>
            <person name="Synnott J.M."/>
            <person name="Choo C."/>
            <person name="Paponov I."/>
            <person name="Finkler A."/>
            <person name="Soon Heng Tan C."/>
            <person name="Hutchins A.P."/>
            <person name="Weinmeier T."/>
            <person name="Rattei T."/>
            <person name="Chu J.S."/>
            <person name="Gimenez G."/>
            <person name="Irimia M."/>
            <person name="Rigden D.J."/>
            <person name="Fitzpatrick D.A."/>
            <person name="Lorenzo-Morales J."/>
            <person name="Bateman A."/>
            <person name="Chiu C.H."/>
            <person name="Tang P."/>
            <person name="Hegemann P."/>
            <person name="Fromm H."/>
            <person name="Raoult D."/>
            <person name="Greub G."/>
            <person name="Miranda-Saavedra D."/>
            <person name="Chen N."/>
            <person name="Nash P."/>
            <person name="Ginger M.L."/>
            <person name="Horn M."/>
            <person name="Schaap P."/>
            <person name="Caler L."/>
            <person name="Loftus B."/>
        </authorList>
    </citation>
    <scope>NUCLEOTIDE SEQUENCE [LARGE SCALE GENOMIC DNA]</scope>
    <source>
        <strain evidence="13 14">Neff</strain>
    </source>
</reference>
<evidence type="ECO:0000256" key="12">
    <source>
        <dbReference type="RuleBase" id="RU362083"/>
    </source>
</evidence>
<feature type="transmembrane region" description="Helical" evidence="12">
    <location>
        <begin position="613"/>
        <end position="634"/>
    </location>
</feature>
<keyword evidence="6 12" id="KW-0547">Nucleotide-binding</keyword>
<dbReference type="SUPFAM" id="SSF81665">
    <property type="entry name" value="Calcium ATPase, transmembrane domain M"/>
    <property type="match status" value="1"/>
</dbReference>
<keyword evidence="11 12" id="KW-0472">Membrane</keyword>
<evidence type="ECO:0000256" key="3">
    <source>
        <dbReference type="ARBA" id="ARBA00022553"/>
    </source>
</evidence>
<dbReference type="GeneID" id="14911570"/>
<evidence type="ECO:0000313" key="14">
    <source>
        <dbReference type="Proteomes" id="UP000011083"/>
    </source>
</evidence>
<dbReference type="InterPro" id="IPR001757">
    <property type="entry name" value="P_typ_ATPase"/>
</dbReference>
<keyword evidence="8 12" id="KW-0460">Magnesium</keyword>
<dbReference type="Gene3D" id="1.20.1110.10">
    <property type="entry name" value="Calcium-transporting ATPase, transmembrane domain"/>
    <property type="match status" value="1"/>
</dbReference>
<keyword evidence="12" id="KW-0813">Transport</keyword>
<dbReference type="GO" id="GO:0120029">
    <property type="term" value="P:proton export across plasma membrane"/>
    <property type="evidence" value="ECO:0007669"/>
    <property type="project" value="UniProtKB-UniRule"/>
</dbReference>
<dbReference type="InterPro" id="IPR023299">
    <property type="entry name" value="ATPase_P-typ_cyto_dom_N"/>
</dbReference>
<dbReference type="GO" id="GO:0046872">
    <property type="term" value="F:metal ion binding"/>
    <property type="evidence" value="ECO:0007669"/>
    <property type="project" value="UniProtKB-KW"/>
</dbReference>
<dbReference type="GO" id="GO:0005886">
    <property type="term" value="C:plasma membrane"/>
    <property type="evidence" value="ECO:0007669"/>
    <property type="project" value="UniProtKB-SubCell"/>
</dbReference>
<name>L8GEQ9_ACACF</name>
<feature type="transmembrane region" description="Helical" evidence="12">
    <location>
        <begin position="436"/>
        <end position="454"/>
    </location>
</feature>
<evidence type="ECO:0000256" key="10">
    <source>
        <dbReference type="ARBA" id="ARBA00022989"/>
    </source>
</evidence>
<dbReference type="FunFam" id="3.40.50.1000:FF:000211">
    <property type="entry name" value="Plasma membrane ATPase"/>
    <property type="match status" value="1"/>
</dbReference>
<evidence type="ECO:0000256" key="11">
    <source>
        <dbReference type="ARBA" id="ARBA00023136"/>
    </source>
</evidence>
<feature type="transmembrane region" description="Helical" evidence="12">
    <location>
        <begin position="544"/>
        <end position="565"/>
    </location>
</feature>
<protein>
    <recommendedName>
        <fullName evidence="12">Plasma membrane ATPase</fullName>
        <ecNumber evidence="12">7.1.2.1</ecNumber>
    </recommendedName>
</protein>
<proteinExistence type="inferred from homology"/>
<gene>
    <name evidence="13" type="ORF">ACA1_389290</name>
</gene>
<feature type="transmembrane region" description="Helical" evidence="12">
    <location>
        <begin position="577"/>
        <end position="601"/>
    </location>
</feature>
<dbReference type="InterPro" id="IPR018303">
    <property type="entry name" value="ATPase_P-typ_P_site"/>
</dbReference>
<evidence type="ECO:0000313" key="13">
    <source>
        <dbReference type="EMBL" id="ELR11208.1"/>
    </source>
</evidence>
<dbReference type="InterPro" id="IPR044492">
    <property type="entry name" value="P_typ_ATPase_HD_dom"/>
</dbReference>
<dbReference type="Gene3D" id="2.70.150.10">
    <property type="entry name" value="Calcium-transporting ATPase, cytoplasmic transduction domain A"/>
    <property type="match status" value="1"/>
</dbReference>
<keyword evidence="12" id="KW-0375">Hydrogen ion transport</keyword>
<dbReference type="FunFam" id="3.40.1110.10:FF:000005">
    <property type="entry name" value="Plasma membrane ATPase"/>
    <property type="match status" value="1"/>
</dbReference>
<evidence type="ECO:0000256" key="1">
    <source>
        <dbReference type="ARBA" id="ARBA00004141"/>
    </source>
</evidence>
<accession>L8GEQ9</accession>
<dbReference type="Gene3D" id="3.40.1110.10">
    <property type="entry name" value="Calcium-transporting ATPase, cytoplasmic domain N"/>
    <property type="match status" value="1"/>
</dbReference>
<keyword evidence="12" id="KW-0406">Ion transport</keyword>
<dbReference type="GO" id="GO:0016887">
    <property type="term" value="F:ATP hydrolysis activity"/>
    <property type="evidence" value="ECO:0007669"/>
    <property type="project" value="InterPro"/>
</dbReference>
<evidence type="ECO:0000256" key="8">
    <source>
        <dbReference type="ARBA" id="ARBA00022842"/>
    </source>
</evidence>
<dbReference type="PANTHER" id="PTHR42861">
    <property type="entry name" value="CALCIUM-TRANSPORTING ATPASE"/>
    <property type="match status" value="1"/>
</dbReference>
<feature type="transmembrane region" description="Helical" evidence="12">
    <location>
        <begin position="79"/>
        <end position="106"/>
    </location>
</feature>
<dbReference type="SFLD" id="SFLDF00027">
    <property type="entry name" value="p-type_atpase"/>
    <property type="match status" value="1"/>
</dbReference>
<keyword evidence="7 12" id="KW-0067">ATP-binding</keyword>
<keyword evidence="4 12" id="KW-0812">Transmembrane</keyword>
<feature type="transmembrane region" description="Helical" evidence="12">
    <location>
        <begin position="36"/>
        <end position="59"/>
    </location>
</feature>
<evidence type="ECO:0000256" key="2">
    <source>
        <dbReference type="ARBA" id="ARBA00008804"/>
    </source>
</evidence>
<dbReference type="AlphaFoldDB" id="L8GEQ9"/>
<dbReference type="Gene3D" id="3.40.50.1000">
    <property type="entry name" value="HAD superfamily/HAD-like"/>
    <property type="match status" value="1"/>
</dbReference>
<feature type="transmembrane region" description="Helical" evidence="12">
    <location>
        <begin position="500"/>
        <end position="524"/>
    </location>
</feature>
<dbReference type="InterPro" id="IPR006534">
    <property type="entry name" value="P-type_ATPase_IIIA"/>
</dbReference>
<evidence type="ECO:0000256" key="6">
    <source>
        <dbReference type="ARBA" id="ARBA00022741"/>
    </source>
</evidence>
<comment type="subcellular location">
    <subcellularLocation>
        <location evidence="12">Cell membrane</location>
        <topology evidence="12">Multi-pass membrane protein</topology>
    </subcellularLocation>
    <subcellularLocation>
        <location evidence="1">Membrane</location>
        <topology evidence="1">Multi-pass membrane protein</topology>
    </subcellularLocation>
</comment>
<dbReference type="STRING" id="1257118.L8GEQ9"/>
<evidence type="ECO:0000256" key="7">
    <source>
        <dbReference type="ARBA" id="ARBA00022840"/>
    </source>
</evidence>
<feature type="transmembrane region" description="Helical" evidence="12">
    <location>
        <begin position="460"/>
        <end position="479"/>
    </location>
</feature>
<dbReference type="RefSeq" id="XP_004333221.1">
    <property type="nucleotide sequence ID" value="XM_004333173.1"/>
</dbReference>
<dbReference type="InterPro" id="IPR023298">
    <property type="entry name" value="ATPase_P-typ_TM_dom_sf"/>
</dbReference>
<dbReference type="PROSITE" id="PS00154">
    <property type="entry name" value="ATPASE_E1_E2"/>
    <property type="match status" value="1"/>
</dbReference>
<dbReference type="OrthoDB" id="116380at2759"/>
<dbReference type="EC" id="7.1.2.1" evidence="12"/>
<comment type="catalytic activity">
    <reaction evidence="12">
        <text>ATP + H2O + H(+)(in) = ADP + phosphate + 2 H(+)(out)</text>
        <dbReference type="Rhea" id="RHEA:20852"/>
        <dbReference type="ChEBI" id="CHEBI:15377"/>
        <dbReference type="ChEBI" id="CHEBI:15378"/>
        <dbReference type="ChEBI" id="CHEBI:30616"/>
        <dbReference type="ChEBI" id="CHEBI:43474"/>
        <dbReference type="ChEBI" id="CHEBI:456216"/>
        <dbReference type="EC" id="7.1.2.1"/>
    </reaction>
</comment>
<dbReference type="GO" id="GO:0005524">
    <property type="term" value="F:ATP binding"/>
    <property type="evidence" value="ECO:0007669"/>
    <property type="project" value="UniProtKB-UniRule"/>
</dbReference>
<evidence type="ECO:0000256" key="9">
    <source>
        <dbReference type="ARBA" id="ARBA00022967"/>
    </source>
</evidence>
<evidence type="ECO:0000256" key="4">
    <source>
        <dbReference type="ARBA" id="ARBA00022692"/>
    </source>
</evidence>
<dbReference type="NCBIfam" id="TIGR01647">
    <property type="entry name" value="ATPase-IIIA_H"/>
    <property type="match status" value="1"/>
</dbReference>
<dbReference type="SUPFAM" id="SSF56784">
    <property type="entry name" value="HAD-like"/>
    <property type="match status" value="1"/>
</dbReference>
<dbReference type="EMBL" id="KB008156">
    <property type="protein sequence ID" value="ELR11208.1"/>
    <property type="molecule type" value="Genomic_DNA"/>
</dbReference>
<dbReference type="NCBIfam" id="TIGR01494">
    <property type="entry name" value="ATPase_P-type"/>
    <property type="match status" value="1"/>
</dbReference>
<comment type="similarity">
    <text evidence="2 12">Belongs to the cation transport ATPase (P-type) (TC 3.A.3) family. Type IIIA subfamily.</text>
</comment>
<keyword evidence="14" id="KW-1185">Reference proteome</keyword>
<keyword evidence="3" id="KW-0597">Phosphoprotein</keyword>
<dbReference type="SFLD" id="SFLDG00002">
    <property type="entry name" value="C1.7:_P-type_atpase_like"/>
    <property type="match status" value="1"/>
</dbReference>
<dbReference type="InterPro" id="IPR036412">
    <property type="entry name" value="HAD-like_sf"/>
</dbReference>
<dbReference type="SFLD" id="SFLDS00003">
    <property type="entry name" value="Haloacid_Dehalogenase"/>
    <property type="match status" value="1"/>
</dbReference>
<sequence length="728" mass="79587">MMAVVHATGLNTFFGKAAALVQSSHKKSHIHVILKAIGYFCILFVLAGCVAELITQFAIRGKPCTGVVDAECAPLNNMLVLVVGGLPIAMPTILSVTMALGASALAKKKAIVSRLTAVEEIAGMEVLCSDKTGTLTKNELSISNPVAYVGEVADVIFDAALASKPENGDAIDIAMVASCTDEQRELLKQFKTLHFQPFDPVGKKTVAKIQSPEGEVFHTTKGAPQVILGLAENGPKIRKSVLADIERLGQAGYRTLGVAVADKKVKRWTMTGLIPMFDPPRDDTQETIHRAENLGVEVKMITGDHLTIAKETARILGMGTNIFPAEYMKNADKARQDTGLDLHEIVRQADGFAEVFPEDKYTIVEKLQKGNHIVGMTGDGVNDAPALKKANIGIAVSGATDAARGASDIVLTKEGLSVIVDAIIGSRKIFQRMKNYCMYSISVCVRIVLTFGILTLAYDWYFPTIATVMFAIFNDGSMLTISKDRVKPSPKPEMWNLLEIFGTAIALGTYLSASTIILFHLAVYTDTFENWFGLDQLSYADARGLIYLQVSVSGLATVFVTRAQGFSWMFWRERPGLRVIIAFCIAQAAATVLGAYGLGGFPSDGATDFNGSGWWWVLVAWIWCFIWFWPMDIIKFVVRSVMRGEVNLFSHRFSVSMQLIHGQPQVGATPETTTYEQTVITNLASKMKRRFRRHKHADAESEAMNVDDRHKDLDVVEAATASKAAQKR</sequence>
<organism evidence="13 14">
    <name type="scientific">Acanthamoeba castellanii (strain ATCC 30010 / Neff)</name>
    <dbReference type="NCBI Taxonomy" id="1257118"/>
    <lineage>
        <taxon>Eukaryota</taxon>
        <taxon>Amoebozoa</taxon>
        <taxon>Discosea</taxon>
        <taxon>Longamoebia</taxon>
        <taxon>Centramoebida</taxon>
        <taxon>Acanthamoebidae</taxon>
        <taxon>Acanthamoeba</taxon>
    </lineage>
</organism>
<keyword evidence="10 12" id="KW-1133">Transmembrane helix</keyword>
<evidence type="ECO:0000256" key="5">
    <source>
        <dbReference type="ARBA" id="ARBA00022723"/>
    </source>
</evidence>
<dbReference type="VEuPathDB" id="AmoebaDB:ACA1_389290"/>
<dbReference type="KEGG" id="acan:ACA1_389290"/>
<dbReference type="Proteomes" id="UP000011083">
    <property type="component" value="Unassembled WGS sequence"/>
</dbReference>
<dbReference type="InterPro" id="IPR023214">
    <property type="entry name" value="HAD_sf"/>
</dbReference>
<keyword evidence="9 12" id="KW-1278">Translocase</keyword>
<keyword evidence="5" id="KW-0479">Metal-binding</keyword>
<dbReference type="PRINTS" id="PR00120">
    <property type="entry name" value="HATPASE"/>
</dbReference>
<dbReference type="GO" id="GO:0008553">
    <property type="term" value="F:P-type proton-exporting transporter activity"/>
    <property type="evidence" value="ECO:0007669"/>
    <property type="project" value="UniProtKB-UniRule"/>
</dbReference>